<dbReference type="Proteomes" id="UP001239111">
    <property type="component" value="Chromosome 4"/>
</dbReference>
<sequence length="180" mass="20419">MESESAKITKLKEEPACTEVKCYWKKSILSGAGTRIPFILAADMVNKKEHESDSLPDNSNFLQDVINQLDENQSDTVLSRYTICLIDRKVYNLTIHKMLTLYISQDEHLNADGFIEFGEKMMDSIMCRELEEQIRDQSKDPLWEAARHARVTASILHEAAHCNTPDDSLSKQIVGALKSS</sequence>
<organism evidence="1 2">
    <name type="scientific">Eretmocerus hayati</name>
    <dbReference type="NCBI Taxonomy" id="131215"/>
    <lineage>
        <taxon>Eukaryota</taxon>
        <taxon>Metazoa</taxon>
        <taxon>Ecdysozoa</taxon>
        <taxon>Arthropoda</taxon>
        <taxon>Hexapoda</taxon>
        <taxon>Insecta</taxon>
        <taxon>Pterygota</taxon>
        <taxon>Neoptera</taxon>
        <taxon>Endopterygota</taxon>
        <taxon>Hymenoptera</taxon>
        <taxon>Apocrita</taxon>
        <taxon>Proctotrupomorpha</taxon>
        <taxon>Chalcidoidea</taxon>
        <taxon>Aphelinidae</taxon>
        <taxon>Aphelininae</taxon>
        <taxon>Eretmocerus</taxon>
    </lineage>
</organism>
<gene>
    <name evidence="1" type="ORF">QAD02_007481</name>
</gene>
<keyword evidence="2" id="KW-1185">Reference proteome</keyword>
<evidence type="ECO:0000313" key="2">
    <source>
        <dbReference type="Proteomes" id="UP001239111"/>
    </source>
</evidence>
<evidence type="ECO:0000313" key="1">
    <source>
        <dbReference type="EMBL" id="KAJ8665819.1"/>
    </source>
</evidence>
<protein>
    <submittedName>
        <fullName evidence="1">Uncharacterized protein</fullName>
    </submittedName>
</protein>
<proteinExistence type="predicted"/>
<comment type="caution">
    <text evidence="1">The sequence shown here is derived from an EMBL/GenBank/DDBJ whole genome shotgun (WGS) entry which is preliminary data.</text>
</comment>
<accession>A0ACC2N428</accession>
<reference evidence="1" key="1">
    <citation type="submission" date="2023-04" db="EMBL/GenBank/DDBJ databases">
        <title>A chromosome-level genome assembly of the parasitoid wasp Eretmocerus hayati.</title>
        <authorList>
            <person name="Zhong Y."/>
            <person name="Liu S."/>
            <person name="Liu Y."/>
        </authorList>
    </citation>
    <scope>NUCLEOTIDE SEQUENCE</scope>
    <source>
        <strain evidence="1">ZJU_SS_LIU_2023</strain>
    </source>
</reference>
<name>A0ACC2N428_9HYME</name>
<dbReference type="EMBL" id="CM056744">
    <property type="protein sequence ID" value="KAJ8665819.1"/>
    <property type="molecule type" value="Genomic_DNA"/>
</dbReference>